<reference evidence="2 3" key="1">
    <citation type="submission" date="2016-10" db="EMBL/GenBank/DDBJ databases">
        <authorList>
            <person name="de Groot N.N."/>
        </authorList>
    </citation>
    <scope>NUCLEOTIDE SEQUENCE [LARGE SCALE GENOMIC DNA]</scope>
    <source>
        <strain evidence="2 3">DSM 19938</strain>
    </source>
</reference>
<name>A0A1H6RCX6_9BACT</name>
<dbReference type="Pfam" id="PF00578">
    <property type="entry name" value="AhpC-TSA"/>
    <property type="match status" value="1"/>
</dbReference>
<evidence type="ECO:0000259" key="1">
    <source>
        <dbReference type="PROSITE" id="PS51352"/>
    </source>
</evidence>
<dbReference type="STRING" id="408657.SAMN04487995_1216"/>
<dbReference type="AlphaFoldDB" id="A0A1H6RCX6"/>
<dbReference type="InterPro" id="IPR000866">
    <property type="entry name" value="AhpC/TSA"/>
</dbReference>
<dbReference type="PROSITE" id="PS51352">
    <property type="entry name" value="THIOREDOXIN_2"/>
    <property type="match status" value="1"/>
</dbReference>
<dbReference type="OrthoDB" id="645652at2"/>
<accession>A0A1H6RCX6</accession>
<dbReference type="GO" id="GO:0016209">
    <property type="term" value="F:antioxidant activity"/>
    <property type="evidence" value="ECO:0007669"/>
    <property type="project" value="InterPro"/>
</dbReference>
<dbReference type="GO" id="GO:0016491">
    <property type="term" value="F:oxidoreductase activity"/>
    <property type="evidence" value="ECO:0007669"/>
    <property type="project" value="InterPro"/>
</dbReference>
<dbReference type="SUPFAM" id="SSF52833">
    <property type="entry name" value="Thioredoxin-like"/>
    <property type="match status" value="1"/>
</dbReference>
<dbReference type="InterPro" id="IPR036249">
    <property type="entry name" value="Thioredoxin-like_sf"/>
</dbReference>
<dbReference type="EMBL" id="FNXY01000002">
    <property type="protein sequence ID" value="SEI53669.1"/>
    <property type="molecule type" value="Genomic_DNA"/>
</dbReference>
<organism evidence="2 3">
    <name type="scientific">Dyadobacter koreensis</name>
    <dbReference type="NCBI Taxonomy" id="408657"/>
    <lineage>
        <taxon>Bacteria</taxon>
        <taxon>Pseudomonadati</taxon>
        <taxon>Bacteroidota</taxon>
        <taxon>Cytophagia</taxon>
        <taxon>Cytophagales</taxon>
        <taxon>Spirosomataceae</taxon>
        <taxon>Dyadobacter</taxon>
    </lineage>
</organism>
<sequence length="205" mass="23169">MYYEFEDEMGNISTIQLKEREQDELAAELAVGDFAPLFYLRSEDGVQTTSVSGFSVANDSRSLIDLLSYKPLVLSFYCPCWGSYAPKHLAALQELAPKIEAFGGQLLVLTNESPKQIERISKKLKLDFTIIHDKDFNVARSYGVYSETSPIWDRIAGISEEVFTPSIFVIGKDRKIAYTFVDENFDGSPNHKELLKSVYDKKGNK</sequence>
<dbReference type="Proteomes" id="UP000199532">
    <property type="component" value="Unassembled WGS sequence"/>
</dbReference>
<gene>
    <name evidence="2" type="ORF">SAMN04487995_1216</name>
</gene>
<keyword evidence="3" id="KW-1185">Reference proteome</keyword>
<proteinExistence type="predicted"/>
<dbReference type="RefSeq" id="WP_090333359.1">
    <property type="nucleotide sequence ID" value="NZ_FNXY01000002.1"/>
</dbReference>
<feature type="domain" description="Thioredoxin" evidence="1">
    <location>
        <begin position="29"/>
        <end position="204"/>
    </location>
</feature>
<evidence type="ECO:0000313" key="2">
    <source>
        <dbReference type="EMBL" id="SEI53669.1"/>
    </source>
</evidence>
<dbReference type="InterPro" id="IPR013766">
    <property type="entry name" value="Thioredoxin_domain"/>
</dbReference>
<protein>
    <submittedName>
        <fullName evidence="2">Peroxiredoxin</fullName>
    </submittedName>
</protein>
<evidence type="ECO:0000313" key="3">
    <source>
        <dbReference type="Proteomes" id="UP000199532"/>
    </source>
</evidence>
<dbReference type="Gene3D" id="3.40.30.10">
    <property type="entry name" value="Glutaredoxin"/>
    <property type="match status" value="1"/>
</dbReference>